<dbReference type="AlphaFoldDB" id="A0A915K2H2"/>
<keyword evidence="1" id="KW-1185">Reference proteome</keyword>
<protein>
    <submittedName>
        <fullName evidence="2">Uncharacterized protein</fullName>
    </submittedName>
</protein>
<sequence length="86" mass="9445">MAKSFIFRFLENTDENGENKKLSGFCKISSYMCSVKGIASSLLWPTILRTRLTTAPAPLRLFTCDVCCCCCTVVDAAAVDVVVVDR</sequence>
<proteinExistence type="predicted"/>
<name>A0A915K2H2_ROMCU</name>
<reference evidence="2" key="1">
    <citation type="submission" date="2022-11" db="UniProtKB">
        <authorList>
            <consortium name="WormBaseParasite"/>
        </authorList>
    </citation>
    <scope>IDENTIFICATION</scope>
</reference>
<evidence type="ECO:0000313" key="1">
    <source>
        <dbReference type="Proteomes" id="UP000887565"/>
    </source>
</evidence>
<evidence type="ECO:0000313" key="2">
    <source>
        <dbReference type="WBParaSite" id="nRc.2.0.1.t32023-RA"/>
    </source>
</evidence>
<accession>A0A915K2H2</accession>
<organism evidence="1 2">
    <name type="scientific">Romanomermis culicivorax</name>
    <name type="common">Nematode worm</name>
    <dbReference type="NCBI Taxonomy" id="13658"/>
    <lineage>
        <taxon>Eukaryota</taxon>
        <taxon>Metazoa</taxon>
        <taxon>Ecdysozoa</taxon>
        <taxon>Nematoda</taxon>
        <taxon>Enoplea</taxon>
        <taxon>Dorylaimia</taxon>
        <taxon>Mermithida</taxon>
        <taxon>Mermithoidea</taxon>
        <taxon>Mermithidae</taxon>
        <taxon>Romanomermis</taxon>
    </lineage>
</organism>
<dbReference type="Proteomes" id="UP000887565">
    <property type="component" value="Unplaced"/>
</dbReference>
<dbReference type="WBParaSite" id="nRc.2.0.1.t32023-RA">
    <property type="protein sequence ID" value="nRc.2.0.1.t32023-RA"/>
    <property type="gene ID" value="nRc.2.0.1.g32023"/>
</dbReference>